<sequence>MYNRTLLIGRIGHDAEAKTDKNQQEYVVLSIATKDSWKNDQGDYESRTEWHRVYAWRNLSRFAKTLQKGQLISVDGTIRYREYAEEINGATMKHRVAEIHASKIQRLTKGGAPAPSDDQASDE</sequence>
<dbReference type="EMBL" id="CP093313">
    <property type="protein sequence ID" value="UWZ85126.1"/>
    <property type="molecule type" value="Genomic_DNA"/>
</dbReference>
<dbReference type="PANTHER" id="PTHR10302:SF0">
    <property type="entry name" value="SINGLE-STRANDED DNA-BINDING PROTEIN, MITOCHONDRIAL"/>
    <property type="match status" value="1"/>
</dbReference>
<dbReference type="InterPro" id="IPR012340">
    <property type="entry name" value="NA-bd_OB-fold"/>
</dbReference>
<dbReference type="RefSeq" id="WP_260794640.1">
    <property type="nucleotide sequence ID" value="NZ_CP093313.1"/>
</dbReference>
<dbReference type="PANTHER" id="PTHR10302">
    <property type="entry name" value="SINGLE-STRANDED DNA-BINDING PROTEIN"/>
    <property type="match status" value="1"/>
</dbReference>
<organism evidence="5 6">
    <name type="scientific">Occallatibacter riparius</name>
    <dbReference type="NCBI Taxonomy" id="1002689"/>
    <lineage>
        <taxon>Bacteria</taxon>
        <taxon>Pseudomonadati</taxon>
        <taxon>Acidobacteriota</taxon>
        <taxon>Terriglobia</taxon>
        <taxon>Terriglobales</taxon>
        <taxon>Acidobacteriaceae</taxon>
        <taxon>Occallatibacter</taxon>
    </lineage>
</organism>
<keyword evidence="1 2" id="KW-0238">DNA-binding</keyword>
<dbReference type="SUPFAM" id="SSF50249">
    <property type="entry name" value="Nucleic acid-binding proteins"/>
    <property type="match status" value="1"/>
</dbReference>
<dbReference type="Gene3D" id="2.40.50.140">
    <property type="entry name" value="Nucleic acid-binding proteins"/>
    <property type="match status" value="1"/>
</dbReference>
<reference evidence="5" key="1">
    <citation type="submission" date="2021-04" db="EMBL/GenBank/DDBJ databases">
        <title>Phylogenetic analysis of Acidobacteriaceae.</title>
        <authorList>
            <person name="Qiu L."/>
            <person name="Zhang Q."/>
        </authorList>
    </citation>
    <scope>NUCLEOTIDE SEQUENCE</scope>
    <source>
        <strain evidence="5">DSM 25168</strain>
    </source>
</reference>
<name>A0A9J7BW62_9BACT</name>
<dbReference type="KEGG" id="orp:MOP44_04080"/>
<dbReference type="InterPro" id="IPR011344">
    <property type="entry name" value="ssDNA-bd"/>
</dbReference>
<dbReference type="NCBIfam" id="TIGR00621">
    <property type="entry name" value="ssb"/>
    <property type="match status" value="1"/>
</dbReference>
<protein>
    <recommendedName>
        <fullName evidence="2 3">Single-stranded DNA-binding protein</fullName>
    </recommendedName>
</protein>
<dbReference type="CDD" id="cd04496">
    <property type="entry name" value="SSB_OBF"/>
    <property type="match status" value="1"/>
</dbReference>
<feature type="region of interest" description="Disordered" evidence="4">
    <location>
        <begin position="104"/>
        <end position="123"/>
    </location>
</feature>
<evidence type="ECO:0000256" key="3">
    <source>
        <dbReference type="RuleBase" id="RU000524"/>
    </source>
</evidence>
<evidence type="ECO:0000256" key="2">
    <source>
        <dbReference type="PIRNR" id="PIRNR002070"/>
    </source>
</evidence>
<dbReference type="AlphaFoldDB" id="A0A9J7BW62"/>
<dbReference type="GO" id="GO:0006260">
    <property type="term" value="P:DNA replication"/>
    <property type="evidence" value="ECO:0007669"/>
    <property type="project" value="InterPro"/>
</dbReference>
<dbReference type="GO" id="GO:0003697">
    <property type="term" value="F:single-stranded DNA binding"/>
    <property type="evidence" value="ECO:0007669"/>
    <property type="project" value="InterPro"/>
</dbReference>
<dbReference type="PIRSF" id="PIRSF002070">
    <property type="entry name" value="SSB"/>
    <property type="match status" value="1"/>
</dbReference>
<proteinExistence type="predicted"/>
<gene>
    <name evidence="5" type="ORF">MOP44_04080</name>
</gene>
<evidence type="ECO:0000313" key="5">
    <source>
        <dbReference type="EMBL" id="UWZ85126.1"/>
    </source>
</evidence>
<evidence type="ECO:0000256" key="4">
    <source>
        <dbReference type="SAM" id="MobiDB-lite"/>
    </source>
</evidence>
<dbReference type="PROSITE" id="PS50935">
    <property type="entry name" value="SSB"/>
    <property type="match status" value="1"/>
</dbReference>
<dbReference type="GO" id="GO:0009295">
    <property type="term" value="C:nucleoid"/>
    <property type="evidence" value="ECO:0007669"/>
    <property type="project" value="TreeGrafter"/>
</dbReference>
<evidence type="ECO:0000256" key="1">
    <source>
        <dbReference type="ARBA" id="ARBA00023125"/>
    </source>
</evidence>
<dbReference type="InterPro" id="IPR000424">
    <property type="entry name" value="Primosome_PriB/ssb"/>
</dbReference>
<evidence type="ECO:0000313" key="6">
    <source>
        <dbReference type="Proteomes" id="UP001059380"/>
    </source>
</evidence>
<accession>A0A9J7BW62</accession>
<keyword evidence="6" id="KW-1185">Reference proteome</keyword>
<dbReference type="Proteomes" id="UP001059380">
    <property type="component" value="Chromosome"/>
</dbReference>
<dbReference type="Pfam" id="PF00436">
    <property type="entry name" value="SSB"/>
    <property type="match status" value="1"/>
</dbReference>